<dbReference type="CDD" id="cd05007">
    <property type="entry name" value="SIS_Etherase"/>
    <property type="match status" value="1"/>
</dbReference>
<dbReference type="EC" id="4.2.1.126" evidence="3"/>
<dbReference type="Pfam" id="PF22645">
    <property type="entry name" value="GKRP_SIS_N"/>
    <property type="match status" value="1"/>
</dbReference>
<evidence type="ECO:0000313" key="6">
    <source>
        <dbReference type="Proteomes" id="UP000323621"/>
    </source>
</evidence>
<keyword evidence="1 3" id="KW-0456">Lyase</keyword>
<comment type="pathway">
    <text evidence="3">Amino-sugar metabolism; N-acetylmuramate degradation.</text>
</comment>
<proteinExistence type="inferred from homology"/>
<dbReference type="InterPro" id="IPR005486">
    <property type="entry name" value="Glucokinase_regulatory_CS"/>
</dbReference>
<evidence type="ECO:0000256" key="2">
    <source>
        <dbReference type="ARBA" id="ARBA00023277"/>
    </source>
</evidence>
<comment type="function">
    <text evidence="3">Specifically catalyzes the cleavage of the D-lactyl ether substituent of MurNAc 6-phosphate, producing GlcNAc 6-phosphate and D-lactate.</text>
</comment>
<dbReference type="InterPro" id="IPR046348">
    <property type="entry name" value="SIS_dom_sf"/>
</dbReference>
<dbReference type="EMBL" id="VSKN01000014">
    <property type="protein sequence ID" value="TYC10806.1"/>
    <property type="molecule type" value="Genomic_DNA"/>
</dbReference>
<comment type="caution">
    <text evidence="5">The sequence shown here is derived from an EMBL/GenBank/DDBJ whole genome shotgun (WGS) entry which is preliminary data.</text>
</comment>
<comment type="subunit">
    <text evidence="3">Homodimer.</text>
</comment>
<dbReference type="NCBIfam" id="TIGR00274">
    <property type="entry name" value="N-acetylmuramic acid 6-phosphate etherase"/>
    <property type="match status" value="1"/>
</dbReference>
<keyword evidence="2 3" id="KW-0119">Carbohydrate metabolism</keyword>
<evidence type="ECO:0000313" key="5">
    <source>
        <dbReference type="EMBL" id="TYC10806.1"/>
    </source>
</evidence>
<comment type="miscellaneous">
    <text evidence="3">A lyase-type mechanism (elimination/hydration) is suggested for the cleavage of the lactyl ether bond of MurNAc 6-phosphate, with the formation of an alpha,beta-unsaturated aldehyde intermediate with (E)-stereochemistry, followed by the syn addition of water to give product.</text>
</comment>
<dbReference type="HAMAP" id="MF_00068">
    <property type="entry name" value="MurQ"/>
    <property type="match status" value="1"/>
</dbReference>
<dbReference type="InterPro" id="IPR001347">
    <property type="entry name" value="SIS_dom"/>
</dbReference>
<evidence type="ECO:0000256" key="1">
    <source>
        <dbReference type="ARBA" id="ARBA00023239"/>
    </source>
</evidence>
<dbReference type="GO" id="GO:0016829">
    <property type="term" value="F:lyase activity"/>
    <property type="evidence" value="ECO:0007669"/>
    <property type="project" value="UniProtKB-KW"/>
</dbReference>
<feature type="active site" evidence="3">
    <location>
        <position position="112"/>
    </location>
</feature>
<feature type="active site" description="Proton donor" evidence="3">
    <location>
        <position position="81"/>
    </location>
</feature>
<dbReference type="PROSITE" id="PS01272">
    <property type="entry name" value="GCKR"/>
    <property type="match status" value="1"/>
</dbReference>
<dbReference type="PANTHER" id="PTHR10088">
    <property type="entry name" value="GLUCOKINASE REGULATORY PROTEIN"/>
    <property type="match status" value="1"/>
</dbReference>
<dbReference type="Gene3D" id="3.40.50.10490">
    <property type="entry name" value="Glucose-6-phosphate isomerase like protein, domain 1"/>
    <property type="match status" value="1"/>
</dbReference>
<comment type="similarity">
    <text evidence="3">Belongs to the GCKR-like family. MurNAc-6-P etherase subfamily.</text>
</comment>
<accession>A0ABY3M957</accession>
<dbReference type="RefSeq" id="WP_148381251.1">
    <property type="nucleotide sequence ID" value="NZ_VSKN01000014.1"/>
</dbReference>
<dbReference type="InterPro" id="IPR040190">
    <property type="entry name" value="MURQ/GCKR"/>
</dbReference>
<keyword evidence="6" id="KW-1185">Reference proteome</keyword>
<comment type="catalytic activity">
    <reaction evidence="3">
        <text>N-acetyl-D-muramate 6-phosphate + H2O = N-acetyl-D-glucosamine 6-phosphate + (R)-lactate</text>
        <dbReference type="Rhea" id="RHEA:26410"/>
        <dbReference type="ChEBI" id="CHEBI:15377"/>
        <dbReference type="ChEBI" id="CHEBI:16004"/>
        <dbReference type="ChEBI" id="CHEBI:57513"/>
        <dbReference type="ChEBI" id="CHEBI:58722"/>
        <dbReference type="EC" id="4.2.1.126"/>
    </reaction>
</comment>
<reference evidence="5 6" key="1">
    <citation type="submission" date="2019-08" db="EMBL/GenBank/DDBJ databases">
        <title>Genomes of Antarctic Bizionia species.</title>
        <authorList>
            <person name="Bowman J.P."/>
        </authorList>
    </citation>
    <scope>NUCLEOTIDE SEQUENCE [LARGE SCALE GENOMIC DNA]</scope>
    <source>
        <strain evidence="5 6">IC164</strain>
    </source>
</reference>
<gene>
    <name evidence="3 5" type="primary">murQ</name>
    <name evidence="5" type="ORF">ES677_10845</name>
</gene>
<dbReference type="NCBIfam" id="NF009222">
    <property type="entry name" value="PRK12570.1"/>
    <property type="match status" value="1"/>
</dbReference>
<dbReference type="InterPro" id="IPR005488">
    <property type="entry name" value="Etherase_MurQ"/>
</dbReference>
<name>A0ABY3M957_9FLAO</name>
<dbReference type="PROSITE" id="PS51464">
    <property type="entry name" value="SIS"/>
    <property type="match status" value="1"/>
</dbReference>
<dbReference type="PANTHER" id="PTHR10088:SF4">
    <property type="entry name" value="GLUCOKINASE REGULATORY PROTEIN"/>
    <property type="match status" value="1"/>
</dbReference>
<feature type="domain" description="SIS" evidence="4">
    <location>
        <begin position="53"/>
        <end position="216"/>
    </location>
</feature>
<dbReference type="NCBIfam" id="NF003915">
    <property type="entry name" value="PRK05441.1"/>
    <property type="match status" value="1"/>
</dbReference>
<dbReference type="Proteomes" id="UP000323621">
    <property type="component" value="Unassembled WGS sequence"/>
</dbReference>
<organism evidence="5 6">
    <name type="scientific">Bizionia gelidisalsuginis</name>
    <dbReference type="NCBI Taxonomy" id="291188"/>
    <lineage>
        <taxon>Bacteria</taxon>
        <taxon>Pseudomonadati</taxon>
        <taxon>Bacteroidota</taxon>
        <taxon>Flavobacteriia</taxon>
        <taxon>Flavobacteriales</taxon>
        <taxon>Flavobacteriaceae</taxon>
        <taxon>Bizionia</taxon>
    </lineage>
</organism>
<evidence type="ECO:0000259" key="4">
    <source>
        <dbReference type="PROSITE" id="PS51464"/>
    </source>
</evidence>
<evidence type="ECO:0000256" key="3">
    <source>
        <dbReference type="HAMAP-Rule" id="MF_00068"/>
    </source>
</evidence>
<sequence>MDFIKTTEKESNYNHLEKMSVQQLLTSINKEDKTVPLAVEKAVPQIESLIDQAVLKLKNGGRIFYLGAGTSGRLGIVDASECPPTFGVPHDLVIGLIAGGDIAIREAVEFAEDSKTQGWKDLQKHNITENDIVIGIAASGTTPYVIHALKICNDHKITTGCITCNKDSPLSQAAQFPIEVIVGPEFVTGSSRMKAGTAQKLVLNMITTTVMIQLGKVKGNKMVDMQLSNNKLVDRGIKMIMSELNISRTEAQSLLEHYKNVRASIEAYTNGNKENK</sequence>
<protein>
    <recommendedName>
        <fullName evidence="3">N-acetylmuramic acid 6-phosphate etherase</fullName>
        <shortName evidence="3">MurNAc-6-P etherase</shortName>
        <ecNumber evidence="3">4.2.1.126</ecNumber>
    </recommendedName>
    <alternativeName>
        <fullName evidence="3">N-acetylmuramic acid 6-phosphate hydrolase</fullName>
    </alternativeName>
    <alternativeName>
        <fullName evidence="3">N-acetylmuramic acid 6-phosphate lyase</fullName>
    </alternativeName>
</protein>
<dbReference type="SUPFAM" id="SSF53697">
    <property type="entry name" value="SIS domain"/>
    <property type="match status" value="1"/>
</dbReference>